<evidence type="ECO:0000313" key="11">
    <source>
        <dbReference type="EMBL" id="KAK1925673.1"/>
    </source>
</evidence>
<dbReference type="Pfam" id="PF26557">
    <property type="entry name" value="Cullin_AB"/>
    <property type="match status" value="1"/>
</dbReference>
<dbReference type="FunFam" id="1.10.10.10:FF:000014">
    <property type="entry name" value="Cullin 1"/>
    <property type="match status" value="1"/>
</dbReference>
<dbReference type="InterPro" id="IPR036388">
    <property type="entry name" value="WH-like_DNA-bd_sf"/>
</dbReference>
<keyword evidence="12" id="KW-1185">Reference proteome</keyword>
<dbReference type="Pfam" id="PF10557">
    <property type="entry name" value="Cullin_Nedd8"/>
    <property type="match status" value="1"/>
</dbReference>
<keyword evidence="5" id="KW-0832">Ubl conjugation</keyword>
<dbReference type="InterPro" id="IPR059120">
    <property type="entry name" value="Cullin-like_AB"/>
</dbReference>
<dbReference type="SUPFAM" id="SSF74788">
    <property type="entry name" value="Cullin repeat-like"/>
    <property type="match status" value="1"/>
</dbReference>
<feature type="domain" description="Cullin family profile" evidence="10">
    <location>
        <begin position="434"/>
        <end position="664"/>
    </location>
</feature>
<comment type="similarity">
    <text evidence="2 7 8">Belongs to the cullin family.</text>
</comment>
<dbReference type="SUPFAM" id="SSF75632">
    <property type="entry name" value="Cullin homology domain"/>
    <property type="match status" value="1"/>
</dbReference>
<dbReference type="SMART" id="SM00182">
    <property type="entry name" value="CULLIN"/>
    <property type="match status" value="1"/>
</dbReference>
<dbReference type="Pfam" id="PF00888">
    <property type="entry name" value="Cullin"/>
    <property type="match status" value="1"/>
</dbReference>
<dbReference type="SMART" id="SM00884">
    <property type="entry name" value="Cullin_Nedd8"/>
    <property type="match status" value="1"/>
</dbReference>
<keyword evidence="4" id="KW-0833">Ubl conjugation pathway</keyword>
<reference evidence="11" key="1">
    <citation type="submission" date="2023-02" db="EMBL/GenBank/DDBJ databases">
        <title>Identification and recombinant expression of a fungal hydrolase from Papiliotrema laurentii that hydrolyzes apple cutin and clears colloidal polyester polyurethane.</title>
        <authorList>
            <consortium name="DOE Joint Genome Institute"/>
            <person name="Roman V.A."/>
            <person name="Bojanowski C."/>
            <person name="Crable B.R."/>
            <person name="Wagner D.N."/>
            <person name="Hung C.S."/>
            <person name="Nadeau L.J."/>
            <person name="Schratz L."/>
            <person name="Haridas S."/>
            <person name="Pangilinan J."/>
            <person name="Lipzen A."/>
            <person name="Na H."/>
            <person name="Yan M."/>
            <person name="Ng V."/>
            <person name="Grigoriev I.V."/>
            <person name="Spatafora J.W."/>
            <person name="Barlow D."/>
            <person name="Biffinger J."/>
            <person name="Kelley-Loughnane N."/>
            <person name="Varaljay V.A."/>
            <person name="Crookes-Goodson W.J."/>
        </authorList>
    </citation>
    <scope>NUCLEOTIDE SEQUENCE</scope>
    <source>
        <strain evidence="11">5307AH</strain>
    </source>
</reference>
<dbReference type="Gene3D" id="4.10.1030.10">
    <property type="entry name" value="Ring Box Chain A, domain 5"/>
    <property type="match status" value="1"/>
</dbReference>
<dbReference type="InterPro" id="IPR016159">
    <property type="entry name" value="Cullin_repeat-like_dom_sf"/>
</dbReference>
<organism evidence="11 12">
    <name type="scientific">Papiliotrema laurentii</name>
    <name type="common">Cryptococcus laurentii</name>
    <dbReference type="NCBI Taxonomy" id="5418"/>
    <lineage>
        <taxon>Eukaryota</taxon>
        <taxon>Fungi</taxon>
        <taxon>Dikarya</taxon>
        <taxon>Basidiomycota</taxon>
        <taxon>Agaricomycotina</taxon>
        <taxon>Tremellomycetes</taxon>
        <taxon>Tremellales</taxon>
        <taxon>Rhynchogastremaceae</taxon>
        <taxon>Papiliotrema</taxon>
    </lineage>
</organism>
<dbReference type="InterPro" id="IPR019559">
    <property type="entry name" value="Cullin_neddylation_domain"/>
</dbReference>
<dbReference type="GO" id="GO:0031625">
    <property type="term" value="F:ubiquitin protein ligase binding"/>
    <property type="evidence" value="ECO:0007669"/>
    <property type="project" value="InterPro"/>
</dbReference>
<evidence type="ECO:0000259" key="10">
    <source>
        <dbReference type="PROSITE" id="PS50069"/>
    </source>
</evidence>
<feature type="compositionally biased region" description="Polar residues" evidence="9">
    <location>
        <begin position="1"/>
        <end position="12"/>
    </location>
</feature>
<dbReference type="Gene3D" id="1.10.10.10">
    <property type="entry name" value="Winged helix-like DNA-binding domain superfamily/Winged helix DNA-binding domain"/>
    <property type="match status" value="2"/>
</dbReference>
<evidence type="ECO:0000256" key="1">
    <source>
        <dbReference type="ARBA" id="ARBA00004906"/>
    </source>
</evidence>
<evidence type="ECO:0000313" key="12">
    <source>
        <dbReference type="Proteomes" id="UP001182556"/>
    </source>
</evidence>
<comment type="pathway">
    <text evidence="1">Protein modification; protein ubiquitination.</text>
</comment>
<dbReference type="PROSITE" id="PS50069">
    <property type="entry name" value="CULLIN_2"/>
    <property type="match status" value="1"/>
</dbReference>
<evidence type="ECO:0000256" key="6">
    <source>
        <dbReference type="ARBA" id="ARBA00069612"/>
    </source>
</evidence>
<dbReference type="InterPro" id="IPR036317">
    <property type="entry name" value="Cullin_homology_sf"/>
</dbReference>
<dbReference type="Proteomes" id="UP001182556">
    <property type="component" value="Unassembled WGS sequence"/>
</dbReference>
<evidence type="ECO:0000256" key="9">
    <source>
        <dbReference type="SAM" id="MobiDB-lite"/>
    </source>
</evidence>
<gene>
    <name evidence="11" type="ORF">DB88DRAFT_436259</name>
</gene>
<evidence type="ECO:0000256" key="4">
    <source>
        <dbReference type="ARBA" id="ARBA00022786"/>
    </source>
</evidence>
<dbReference type="GO" id="GO:0019005">
    <property type="term" value="C:SCF ubiquitin ligase complex"/>
    <property type="evidence" value="ECO:0007669"/>
    <property type="project" value="UniProtKB-ARBA"/>
</dbReference>
<dbReference type="InterPro" id="IPR045093">
    <property type="entry name" value="Cullin"/>
</dbReference>
<evidence type="ECO:0000256" key="8">
    <source>
        <dbReference type="RuleBase" id="RU003829"/>
    </source>
</evidence>
<dbReference type="AlphaFoldDB" id="A0AAD9L769"/>
<feature type="region of interest" description="Disordered" evidence="9">
    <location>
        <begin position="1"/>
        <end position="22"/>
    </location>
</feature>
<accession>A0AAD9L769</accession>
<keyword evidence="3" id="KW-1017">Isopeptide bond</keyword>
<dbReference type="GO" id="GO:0031146">
    <property type="term" value="P:SCF-dependent proteasomal ubiquitin-dependent protein catabolic process"/>
    <property type="evidence" value="ECO:0007669"/>
    <property type="project" value="UniProtKB-ARBA"/>
</dbReference>
<comment type="caution">
    <text evidence="11">The sequence shown here is derived from an EMBL/GenBank/DDBJ whole genome shotgun (WGS) entry which is preliminary data.</text>
</comment>
<proteinExistence type="inferred from homology"/>
<evidence type="ECO:0000256" key="7">
    <source>
        <dbReference type="PROSITE-ProRule" id="PRU00330"/>
    </source>
</evidence>
<dbReference type="FunFam" id="1.20.1310.10:FF:000011">
    <property type="entry name" value="Cullin 1"/>
    <property type="match status" value="1"/>
</dbReference>
<dbReference type="Gene3D" id="1.20.1310.10">
    <property type="entry name" value="Cullin Repeats"/>
    <property type="match status" value="4"/>
</dbReference>
<evidence type="ECO:0000256" key="3">
    <source>
        <dbReference type="ARBA" id="ARBA00022499"/>
    </source>
</evidence>
<sequence>MSSAVASSSTWVEPTKNDKPPKDADLKTAWAFLKTGVDHIMTRQVNGSFLLHMGMSYSYYILLYTAIYDFCTQNRPTVGAFGGGGRGGASLQGADLYRSLHQYLSEHCRQLRESSEKLSDVELLRFYAQEWERYTTGATYVNKLFNYLNKHWVKREKDEGRKEVYTVYTLALVAWKVNFFKFFQTDNGNVSRLTQALLRQIEAQRNGEVIDSGLLKQVIAMSLGLDEADAQRQQLDVYKEHFQAPFLEATKNFYEAESKAFVANNSVPDYMKKAEDRLQEEVDRVNMYLHESTLKELKENCEEALIQDHVEIMTDEFQPLLSADRVSDLARMYGLLSRIPNGLEPLRKKFEEHVKKAGVEAVQKVLPAPGATNEAGKAEVLDPKAYIEALLEVHRKYGDVVNGPFRMELGFNASLDRACREFCNSNPACTVPTKSPELLASYCDQILKKSNKDFDAESLEAALEQAMVIFKFIDDKDVFQKFYQKKLAQRLVQQLSASDDSESSMITKLKETSGFDYTNKLTRMFTDMNLSRDLTEKFKEKERNRDDGGIDLDFNVMVLGTNFWPLQPAQTDYNVPREIKPAYDRFTRYHSDVHSGRKLTWLWHVQKAELKTSYLSQKYIFMTNAWQLAILCQFNESDSHSYRDIQAGTKIAENILTPQLNLLVKAKVLLQEGTNYDLNLNFKSKKLRVNLNQAVRAEQKAEQSEVLQAVDEDRKFVYQATIVRIMKARKTMKHAALIQDVTAQISTKFTPKVPEIKKAIDHLLDKEYLERDPEANDA</sequence>
<dbReference type="InterPro" id="IPR016158">
    <property type="entry name" value="Cullin_homology"/>
</dbReference>
<dbReference type="FunFam" id="1.20.1310.10:FF:000012">
    <property type="entry name" value="Cullin 2"/>
    <property type="match status" value="1"/>
</dbReference>
<dbReference type="InterPro" id="IPR001373">
    <property type="entry name" value="Cullin_N"/>
</dbReference>
<name>A0AAD9L769_PAPLA</name>
<protein>
    <recommendedName>
        <fullName evidence="6">Cullin-1</fullName>
    </recommendedName>
</protein>
<dbReference type="FunFam" id="1.20.1310.10:FF:000026">
    <property type="entry name" value="Cullin 1"/>
    <property type="match status" value="1"/>
</dbReference>
<evidence type="ECO:0000256" key="2">
    <source>
        <dbReference type="ARBA" id="ARBA00006019"/>
    </source>
</evidence>
<dbReference type="PANTHER" id="PTHR11932">
    <property type="entry name" value="CULLIN"/>
    <property type="match status" value="1"/>
</dbReference>
<evidence type="ECO:0000256" key="5">
    <source>
        <dbReference type="ARBA" id="ARBA00022843"/>
    </source>
</evidence>
<dbReference type="InterPro" id="IPR036390">
    <property type="entry name" value="WH_DNA-bd_sf"/>
</dbReference>
<dbReference type="EMBL" id="JAODAN010000003">
    <property type="protein sequence ID" value="KAK1925673.1"/>
    <property type="molecule type" value="Genomic_DNA"/>
</dbReference>
<dbReference type="FunFam" id="4.10.1030.10:FF:000002">
    <property type="entry name" value="cullin homolog 1"/>
    <property type="match status" value="1"/>
</dbReference>
<dbReference type="FunFam" id="1.20.1310.10:FF:000029">
    <property type="entry name" value="Cullin homolog 1"/>
    <property type="match status" value="1"/>
</dbReference>
<dbReference type="GO" id="GO:0005634">
    <property type="term" value="C:nucleus"/>
    <property type="evidence" value="ECO:0007669"/>
    <property type="project" value="UniProtKB-ARBA"/>
</dbReference>
<dbReference type="SUPFAM" id="SSF46785">
    <property type="entry name" value="Winged helix' DNA-binding domain"/>
    <property type="match status" value="1"/>
</dbReference>